<dbReference type="InterPro" id="IPR010998">
    <property type="entry name" value="Integrase_recombinase_N"/>
</dbReference>
<keyword evidence="5" id="KW-1185">Reference proteome</keyword>
<dbReference type="Proteomes" id="UP000467379">
    <property type="component" value="Chromosome"/>
</dbReference>
<dbReference type="Gene3D" id="1.10.150.130">
    <property type="match status" value="1"/>
</dbReference>
<keyword evidence="1 2" id="KW-0238">DNA-binding</keyword>
<evidence type="ECO:0000313" key="4">
    <source>
        <dbReference type="EMBL" id="BBZ12048.1"/>
    </source>
</evidence>
<reference evidence="4 5" key="1">
    <citation type="journal article" date="2019" name="Emerg. Microbes Infect.">
        <title>Comprehensive subspecies identification of 175 nontuberculous mycobacteria species based on 7547 genomic profiles.</title>
        <authorList>
            <person name="Matsumoto Y."/>
            <person name="Kinjo T."/>
            <person name="Motooka D."/>
            <person name="Nabeya D."/>
            <person name="Jung N."/>
            <person name="Uechi K."/>
            <person name="Horii T."/>
            <person name="Iida T."/>
            <person name="Fujita J."/>
            <person name="Nakamura S."/>
        </authorList>
    </citation>
    <scope>NUCLEOTIDE SEQUENCE [LARGE SCALE GENOMIC DNA]</scope>
    <source>
        <strain evidence="4 5">JCM 12687</strain>
    </source>
</reference>
<dbReference type="PROSITE" id="PS51900">
    <property type="entry name" value="CB"/>
    <property type="match status" value="1"/>
</dbReference>
<evidence type="ECO:0000313" key="5">
    <source>
        <dbReference type="Proteomes" id="UP000467379"/>
    </source>
</evidence>
<dbReference type="InterPro" id="IPR044068">
    <property type="entry name" value="CB"/>
</dbReference>
<protein>
    <recommendedName>
        <fullName evidence="3">Core-binding (CB) domain-containing protein</fullName>
    </recommendedName>
</protein>
<evidence type="ECO:0000259" key="3">
    <source>
        <dbReference type="PROSITE" id="PS51900"/>
    </source>
</evidence>
<sequence>MDQTGLEADLAVDNSGRVYVIGSVPVLHPEAQTVDEMLEGWRNQQRCRNLSHDTIAGRVRLVERFIEHTNEFPWMWTPALVEEFFSDLRSVKRRRQSTVRGYQNALRLFCS</sequence>
<gene>
    <name evidence="4" type="ORF">MBRA_22430</name>
</gene>
<dbReference type="EMBL" id="AP022606">
    <property type="protein sequence ID" value="BBZ12048.1"/>
    <property type="molecule type" value="Genomic_DNA"/>
</dbReference>
<feature type="domain" description="Core-binding (CB)" evidence="3">
    <location>
        <begin position="32"/>
        <end position="111"/>
    </location>
</feature>
<organism evidence="4 5">
    <name type="scientific">Mycobacterium branderi</name>
    <dbReference type="NCBI Taxonomy" id="43348"/>
    <lineage>
        <taxon>Bacteria</taxon>
        <taxon>Bacillati</taxon>
        <taxon>Actinomycetota</taxon>
        <taxon>Actinomycetes</taxon>
        <taxon>Mycobacteriales</taxon>
        <taxon>Mycobacteriaceae</taxon>
        <taxon>Mycobacterium</taxon>
    </lineage>
</organism>
<proteinExistence type="predicted"/>
<evidence type="ECO:0000256" key="1">
    <source>
        <dbReference type="ARBA" id="ARBA00023125"/>
    </source>
</evidence>
<name>A0ABN6B6A9_9MYCO</name>
<accession>A0ABN6B6A9</accession>
<evidence type="ECO:0000256" key="2">
    <source>
        <dbReference type="PROSITE-ProRule" id="PRU01248"/>
    </source>
</evidence>